<evidence type="ECO:0000256" key="2">
    <source>
        <dbReference type="ARBA" id="ARBA00004881"/>
    </source>
</evidence>
<comment type="similarity">
    <text evidence="3">Belongs to the glycosyltransferase GT106 family.</text>
</comment>
<comment type="pathway">
    <text evidence="2">Glycan metabolism.</text>
</comment>
<keyword evidence="6 15" id="KW-0812">Transmembrane</keyword>
<evidence type="ECO:0000256" key="13">
    <source>
        <dbReference type="ARBA" id="ARBA00030350"/>
    </source>
</evidence>
<evidence type="ECO:0000256" key="6">
    <source>
        <dbReference type="ARBA" id="ARBA00022692"/>
    </source>
</evidence>
<dbReference type="FunFam" id="3.40.50.11350:FF:000011">
    <property type="entry name" value="O-fucosyltransferase 28"/>
    <property type="match status" value="1"/>
</dbReference>
<evidence type="ECO:0000256" key="1">
    <source>
        <dbReference type="ARBA" id="ARBA00004606"/>
    </source>
</evidence>
<dbReference type="AlphaFoldDB" id="A0ABD1IM90"/>
<dbReference type="PANTHER" id="PTHR31741:SF51">
    <property type="entry name" value="RHAMNOGALACTURONAN I RHAMNOSYLTRANSFERASE 1"/>
    <property type="match status" value="1"/>
</dbReference>
<gene>
    <name evidence="16" type="primary">RRT4</name>
    <name evidence="16" type="ORF">AAHA92_01250</name>
</gene>
<protein>
    <recommendedName>
        <fullName evidence="13">O-fucosyltransferase family protein</fullName>
    </recommendedName>
</protein>
<dbReference type="GO" id="GO:0006004">
    <property type="term" value="P:fucose metabolic process"/>
    <property type="evidence" value="ECO:0007669"/>
    <property type="project" value="UniProtKB-KW"/>
</dbReference>
<dbReference type="Proteomes" id="UP001567538">
    <property type="component" value="Unassembled WGS sequence"/>
</dbReference>
<keyword evidence="7" id="KW-0735">Signal-anchor</keyword>
<organism evidence="16 17">
    <name type="scientific">Salvia divinorum</name>
    <name type="common">Maria pastora</name>
    <name type="synonym">Diviner's sage</name>
    <dbReference type="NCBI Taxonomy" id="28513"/>
    <lineage>
        <taxon>Eukaryota</taxon>
        <taxon>Viridiplantae</taxon>
        <taxon>Streptophyta</taxon>
        <taxon>Embryophyta</taxon>
        <taxon>Tracheophyta</taxon>
        <taxon>Spermatophyta</taxon>
        <taxon>Magnoliopsida</taxon>
        <taxon>eudicotyledons</taxon>
        <taxon>Gunneridae</taxon>
        <taxon>Pentapetalae</taxon>
        <taxon>asterids</taxon>
        <taxon>lamiids</taxon>
        <taxon>Lamiales</taxon>
        <taxon>Lamiaceae</taxon>
        <taxon>Nepetoideae</taxon>
        <taxon>Mentheae</taxon>
        <taxon>Salviinae</taxon>
        <taxon>Salvia</taxon>
        <taxon>Salvia subgen. Calosphace</taxon>
    </lineage>
</organism>
<evidence type="ECO:0000256" key="7">
    <source>
        <dbReference type="ARBA" id="ARBA00022968"/>
    </source>
</evidence>
<keyword evidence="10" id="KW-0325">Glycoprotein</keyword>
<keyword evidence="12" id="KW-0119">Carbohydrate metabolism</keyword>
<dbReference type="Gene3D" id="3.40.50.11350">
    <property type="match status" value="1"/>
</dbReference>
<keyword evidence="4" id="KW-0328">Glycosyltransferase</keyword>
<evidence type="ECO:0000256" key="14">
    <source>
        <dbReference type="SAM" id="MobiDB-lite"/>
    </source>
</evidence>
<name>A0ABD1IM90_SALDI</name>
<keyword evidence="8 15" id="KW-1133">Transmembrane helix</keyword>
<evidence type="ECO:0000256" key="4">
    <source>
        <dbReference type="ARBA" id="ARBA00022676"/>
    </source>
</evidence>
<dbReference type="InterPro" id="IPR024709">
    <property type="entry name" value="FucosylTrfase_pln"/>
</dbReference>
<evidence type="ECO:0000256" key="12">
    <source>
        <dbReference type="ARBA" id="ARBA00023277"/>
    </source>
</evidence>
<evidence type="ECO:0000256" key="15">
    <source>
        <dbReference type="SAM" id="Phobius"/>
    </source>
</evidence>
<evidence type="ECO:0000256" key="10">
    <source>
        <dbReference type="ARBA" id="ARBA00023180"/>
    </source>
</evidence>
<evidence type="ECO:0000313" key="16">
    <source>
        <dbReference type="EMBL" id="KAL1569820.1"/>
    </source>
</evidence>
<evidence type="ECO:0000256" key="5">
    <source>
        <dbReference type="ARBA" id="ARBA00022679"/>
    </source>
</evidence>
<evidence type="ECO:0000313" key="17">
    <source>
        <dbReference type="Proteomes" id="UP001567538"/>
    </source>
</evidence>
<dbReference type="GO" id="GO:0016020">
    <property type="term" value="C:membrane"/>
    <property type="evidence" value="ECO:0007669"/>
    <property type="project" value="UniProtKB-SubCell"/>
</dbReference>
<dbReference type="Pfam" id="PF10250">
    <property type="entry name" value="O-FucT"/>
    <property type="match status" value="1"/>
</dbReference>
<evidence type="ECO:0000256" key="9">
    <source>
        <dbReference type="ARBA" id="ARBA00023136"/>
    </source>
</evidence>
<dbReference type="EMBL" id="JBEAFC010000001">
    <property type="protein sequence ID" value="KAL1569820.1"/>
    <property type="molecule type" value="Genomic_DNA"/>
</dbReference>
<feature type="transmembrane region" description="Helical" evidence="15">
    <location>
        <begin position="29"/>
        <end position="49"/>
    </location>
</feature>
<feature type="region of interest" description="Disordered" evidence="14">
    <location>
        <begin position="63"/>
        <end position="83"/>
    </location>
</feature>
<dbReference type="PIRSF" id="PIRSF009360">
    <property type="entry name" value="UCP009360"/>
    <property type="match status" value="1"/>
</dbReference>
<dbReference type="InterPro" id="IPR019378">
    <property type="entry name" value="GDP-Fuc_O-FucTrfase"/>
</dbReference>
<keyword evidence="9 15" id="KW-0472">Membrane</keyword>
<keyword evidence="17" id="KW-1185">Reference proteome</keyword>
<evidence type="ECO:0000256" key="3">
    <source>
        <dbReference type="ARBA" id="ARBA00007737"/>
    </source>
</evidence>
<comment type="caution">
    <text evidence="16">The sequence shown here is derived from an EMBL/GenBank/DDBJ whole genome shotgun (WGS) entry which is preliminary data.</text>
</comment>
<accession>A0ABD1IM90</accession>
<dbReference type="CDD" id="cd11299">
    <property type="entry name" value="O-FucT_plant"/>
    <property type="match status" value="1"/>
</dbReference>
<reference evidence="16 17" key="1">
    <citation type="submission" date="2024-06" db="EMBL/GenBank/DDBJ databases">
        <title>A chromosome level genome sequence of Diviner's sage (Salvia divinorum).</title>
        <authorList>
            <person name="Ford S.A."/>
            <person name="Ro D.-K."/>
            <person name="Ness R.W."/>
            <person name="Phillips M.A."/>
        </authorList>
    </citation>
    <scope>NUCLEOTIDE SEQUENCE [LARGE SCALE GENOMIC DNA]</scope>
    <source>
        <strain evidence="16">SAF-2024a</strain>
        <tissue evidence="16">Leaf</tissue>
    </source>
</reference>
<dbReference type="GO" id="GO:0016757">
    <property type="term" value="F:glycosyltransferase activity"/>
    <property type="evidence" value="ECO:0007669"/>
    <property type="project" value="UniProtKB-KW"/>
</dbReference>
<proteinExistence type="inferred from homology"/>
<sequence length="487" mass="56185">MEAARSERSVEKSPAVQGPVMPRTRLQVWFIRVCSSILIWTCLVQLVAVGELWHPRLLTGNPGSTKMSAHEERSLPSPPLPPPRNYTSNGFLKISCNGGLNQMRSAICDMVTVARLLNLTMVVPELDKTSFWADPSNFEDIFDVEHFINSLRDEVRIVKRLPKRFGLRYGYQPLVKAPVSWSNEQYYLQQILPLFAKHKVLHFNRTDSRLANNGISLELQKLRCRVNFQALKFTPQIEALGNKLVQIMQQKGPYLALHLRYEMDMLAFSGCTYGCTQEEAEELKRMRYAFPWWREKEIVSEEKRSRGLCPITPEEMALILQALNFSRETQIYISSGEIYGSERRLAALRAAFPRIVKKEMLLAPEDLRQFQNHSSQMAALDFMVSVASNIFIPTYDGNMARVVEGFRRYIGFKKTYQLDRRRLVELVDLHHNQTLSWDEFSAAVRLSHEMKMGQPSQRIVIADKPKEEEYFYANPQECLCEDTSCAD</sequence>
<evidence type="ECO:0000256" key="11">
    <source>
        <dbReference type="ARBA" id="ARBA00023253"/>
    </source>
</evidence>
<evidence type="ECO:0000256" key="8">
    <source>
        <dbReference type="ARBA" id="ARBA00022989"/>
    </source>
</evidence>
<comment type="subcellular location">
    <subcellularLocation>
        <location evidence="1">Membrane</location>
        <topology evidence="1">Single-pass type II membrane protein</topology>
    </subcellularLocation>
</comment>
<keyword evidence="5" id="KW-0808">Transferase</keyword>
<dbReference type="PANTHER" id="PTHR31741">
    <property type="entry name" value="OS02G0726500 PROTEIN-RELATED"/>
    <property type="match status" value="1"/>
</dbReference>
<keyword evidence="11" id="KW-0294">Fucose metabolism</keyword>